<dbReference type="CDD" id="cd00120">
    <property type="entry name" value="MADS"/>
    <property type="match status" value="1"/>
</dbReference>
<dbReference type="Gene3D" id="3.40.1810.10">
    <property type="entry name" value="Transcription factor, MADS-box"/>
    <property type="match status" value="1"/>
</dbReference>
<comment type="subcellular location">
    <subcellularLocation>
        <location evidence="1">Nucleus</location>
    </subcellularLocation>
</comment>
<dbReference type="Proteomes" id="UP001231189">
    <property type="component" value="Unassembled WGS sequence"/>
</dbReference>
<reference evidence="7" key="1">
    <citation type="submission" date="2023-07" db="EMBL/GenBank/DDBJ databases">
        <title>A chromosome-level genome assembly of Lolium multiflorum.</title>
        <authorList>
            <person name="Chen Y."/>
            <person name="Copetti D."/>
            <person name="Kolliker R."/>
            <person name="Studer B."/>
        </authorList>
    </citation>
    <scope>NUCLEOTIDE SEQUENCE</scope>
    <source>
        <strain evidence="7">02402/16</strain>
        <tissue evidence="7">Leaf</tissue>
    </source>
</reference>
<evidence type="ECO:0000256" key="1">
    <source>
        <dbReference type="ARBA" id="ARBA00004123"/>
    </source>
</evidence>
<sequence>MPPRKVDVRFIENARSRAARYAKRSRGLQKKASELSTLCGVPVALVCALAPAAGAAAGAPFVWESEEGVLERYRAAAVPPDARARHTHRSYLEAELGKERAKLARARPGALPDWDPALNDMSPDEAREVLEAIDANLQAARDRMAALGLPADGRLEIEHVAAPDDDDASESDDAAVAPQYLALGYAGFEPQTMTCHGGSNDRGGQLEQFLMQPERGLVCVDAGGGSGSSSYLGPVDGTLAPGGYGDNAGYTWPDLTMCYPTHDSWNAPMPVGYYPYFADGALAPEHYSSAQDLTGGDYADTLPLEHTMGMDENFAYPHMDNTYAAHWQAQDFQRSDTGTGIGNGQYNGTRGSGQAFQYLY</sequence>
<dbReference type="Pfam" id="PF00319">
    <property type="entry name" value="SRF-TF"/>
    <property type="match status" value="1"/>
</dbReference>
<keyword evidence="5" id="KW-0539">Nucleus</keyword>
<evidence type="ECO:0000256" key="2">
    <source>
        <dbReference type="ARBA" id="ARBA00023015"/>
    </source>
</evidence>
<dbReference type="AlphaFoldDB" id="A0AAD8VMQ8"/>
<feature type="domain" description="MADS-box" evidence="6">
    <location>
        <begin position="1"/>
        <end position="46"/>
    </location>
</feature>
<dbReference type="SUPFAM" id="SSF55455">
    <property type="entry name" value="SRF-like"/>
    <property type="match status" value="1"/>
</dbReference>
<organism evidence="7 8">
    <name type="scientific">Lolium multiflorum</name>
    <name type="common">Italian ryegrass</name>
    <name type="synonym">Lolium perenne subsp. multiflorum</name>
    <dbReference type="NCBI Taxonomy" id="4521"/>
    <lineage>
        <taxon>Eukaryota</taxon>
        <taxon>Viridiplantae</taxon>
        <taxon>Streptophyta</taxon>
        <taxon>Embryophyta</taxon>
        <taxon>Tracheophyta</taxon>
        <taxon>Spermatophyta</taxon>
        <taxon>Magnoliopsida</taxon>
        <taxon>Liliopsida</taxon>
        <taxon>Poales</taxon>
        <taxon>Poaceae</taxon>
        <taxon>BOP clade</taxon>
        <taxon>Pooideae</taxon>
        <taxon>Poodae</taxon>
        <taxon>Poeae</taxon>
        <taxon>Poeae Chloroplast Group 2 (Poeae type)</taxon>
        <taxon>Loliodinae</taxon>
        <taxon>Loliinae</taxon>
        <taxon>Lolium</taxon>
    </lineage>
</organism>
<dbReference type="InterPro" id="IPR050142">
    <property type="entry name" value="MADS-box/MEF2_TF"/>
</dbReference>
<proteinExistence type="predicted"/>
<evidence type="ECO:0000256" key="5">
    <source>
        <dbReference type="ARBA" id="ARBA00023242"/>
    </source>
</evidence>
<keyword evidence="3" id="KW-0238">DNA-binding</keyword>
<dbReference type="InterPro" id="IPR036879">
    <property type="entry name" value="TF_MADSbox_sf"/>
</dbReference>
<protein>
    <recommendedName>
        <fullName evidence="6">MADS-box domain-containing protein</fullName>
    </recommendedName>
</protein>
<dbReference type="PROSITE" id="PS50066">
    <property type="entry name" value="MADS_BOX_2"/>
    <property type="match status" value="1"/>
</dbReference>
<keyword evidence="4" id="KW-0804">Transcription</keyword>
<dbReference type="EMBL" id="JAUUTY010000007">
    <property type="protein sequence ID" value="KAK1610971.1"/>
    <property type="molecule type" value="Genomic_DNA"/>
</dbReference>
<dbReference type="InterPro" id="IPR002100">
    <property type="entry name" value="TF_MADSbox"/>
</dbReference>
<dbReference type="PANTHER" id="PTHR48019">
    <property type="entry name" value="SERUM RESPONSE FACTOR HOMOLOG"/>
    <property type="match status" value="1"/>
</dbReference>
<dbReference type="SMART" id="SM00432">
    <property type="entry name" value="MADS"/>
    <property type="match status" value="1"/>
</dbReference>
<evidence type="ECO:0000256" key="4">
    <source>
        <dbReference type="ARBA" id="ARBA00023163"/>
    </source>
</evidence>
<comment type="caution">
    <text evidence="7">The sequence shown here is derived from an EMBL/GenBank/DDBJ whole genome shotgun (WGS) entry which is preliminary data.</text>
</comment>
<evidence type="ECO:0000259" key="6">
    <source>
        <dbReference type="PROSITE" id="PS50066"/>
    </source>
</evidence>
<accession>A0AAD8VMQ8</accession>
<evidence type="ECO:0000313" key="7">
    <source>
        <dbReference type="EMBL" id="KAK1610971.1"/>
    </source>
</evidence>
<dbReference type="GO" id="GO:0005634">
    <property type="term" value="C:nucleus"/>
    <property type="evidence" value="ECO:0007669"/>
    <property type="project" value="UniProtKB-SubCell"/>
</dbReference>
<dbReference type="PRINTS" id="PR00404">
    <property type="entry name" value="MADSDOMAIN"/>
</dbReference>
<dbReference type="GO" id="GO:0003677">
    <property type="term" value="F:DNA binding"/>
    <property type="evidence" value="ECO:0007669"/>
    <property type="project" value="UniProtKB-KW"/>
</dbReference>
<evidence type="ECO:0000313" key="8">
    <source>
        <dbReference type="Proteomes" id="UP001231189"/>
    </source>
</evidence>
<keyword evidence="2" id="KW-0805">Transcription regulation</keyword>
<keyword evidence="8" id="KW-1185">Reference proteome</keyword>
<name>A0AAD8VMQ8_LOLMU</name>
<dbReference type="GO" id="GO:0046983">
    <property type="term" value="F:protein dimerization activity"/>
    <property type="evidence" value="ECO:0007669"/>
    <property type="project" value="InterPro"/>
</dbReference>
<gene>
    <name evidence="7" type="ORF">QYE76_034644</name>
</gene>
<evidence type="ECO:0000256" key="3">
    <source>
        <dbReference type="ARBA" id="ARBA00023125"/>
    </source>
</evidence>